<dbReference type="EMBL" id="CVRQ01000017">
    <property type="protein sequence ID" value="CRL36301.1"/>
    <property type="molecule type" value="Genomic_DNA"/>
</dbReference>
<proteinExistence type="predicted"/>
<keyword evidence="2" id="KW-1185">Reference proteome</keyword>
<dbReference type="AlphaFoldDB" id="A0A0M6WJF8"/>
<reference evidence="2" key="1">
    <citation type="submission" date="2015-05" db="EMBL/GenBank/DDBJ databases">
        <authorList>
            <consortium name="Pathogen Informatics"/>
        </authorList>
    </citation>
    <scope>NUCLEOTIDE SEQUENCE [LARGE SCALE GENOMIC DNA]</scope>
    <source>
        <strain evidence="2">T1-815</strain>
    </source>
</reference>
<dbReference type="RefSeq" id="WP_055061588.1">
    <property type="nucleotide sequence ID" value="NZ_CVRQ01000017.1"/>
</dbReference>
<dbReference type="Proteomes" id="UP000049472">
    <property type="component" value="Unassembled WGS sequence"/>
</dbReference>
<protein>
    <submittedName>
        <fullName evidence="1">Uncharacterized protein</fullName>
    </submittedName>
</protein>
<gene>
    <name evidence="1" type="ORF">T1815_12971</name>
</gene>
<organism evidence="1 2">
    <name type="scientific">Agathobacter rectalis</name>
    <dbReference type="NCBI Taxonomy" id="39491"/>
    <lineage>
        <taxon>Bacteria</taxon>
        <taxon>Bacillati</taxon>
        <taxon>Bacillota</taxon>
        <taxon>Clostridia</taxon>
        <taxon>Lachnospirales</taxon>
        <taxon>Lachnospiraceae</taxon>
        <taxon>Agathobacter</taxon>
    </lineage>
</organism>
<evidence type="ECO:0000313" key="2">
    <source>
        <dbReference type="Proteomes" id="UP000049472"/>
    </source>
</evidence>
<evidence type="ECO:0000313" key="1">
    <source>
        <dbReference type="EMBL" id="CRL36301.1"/>
    </source>
</evidence>
<sequence>MRRGTTPTIKIKLKGCDINNLEKIYVTFKQGKYEFEKSMDQLNTSDETLFIKLSQDETLQLDAMKNVLIQVRAKTKDENVIASNIKSVPVEDILKEGMI</sequence>
<accession>A0A0M6WJF8</accession>
<name>A0A0M6WJF8_9FIRM</name>